<comment type="caution">
    <text evidence="2">The sequence shown here is derived from an EMBL/GenBank/DDBJ whole genome shotgun (WGS) entry which is preliminary data.</text>
</comment>
<feature type="region of interest" description="Disordered" evidence="1">
    <location>
        <begin position="8"/>
        <end position="29"/>
    </location>
</feature>
<gene>
    <name evidence="2" type="ORF">P5673_010176</name>
</gene>
<reference evidence="2" key="1">
    <citation type="journal article" date="2023" name="G3 (Bethesda)">
        <title>Whole genome assembly and annotation of the endangered Caribbean coral Acropora cervicornis.</title>
        <authorList>
            <person name="Selwyn J.D."/>
            <person name="Vollmer S.V."/>
        </authorList>
    </citation>
    <scope>NUCLEOTIDE SEQUENCE</scope>
    <source>
        <strain evidence="2">K2</strain>
    </source>
</reference>
<organism evidence="2 3">
    <name type="scientific">Acropora cervicornis</name>
    <name type="common">Staghorn coral</name>
    <dbReference type="NCBI Taxonomy" id="6130"/>
    <lineage>
        <taxon>Eukaryota</taxon>
        <taxon>Metazoa</taxon>
        <taxon>Cnidaria</taxon>
        <taxon>Anthozoa</taxon>
        <taxon>Hexacorallia</taxon>
        <taxon>Scleractinia</taxon>
        <taxon>Astrocoeniina</taxon>
        <taxon>Acroporidae</taxon>
        <taxon>Acropora</taxon>
    </lineage>
</organism>
<dbReference type="EMBL" id="JARQWQ010000018">
    <property type="protein sequence ID" value="KAK2565883.1"/>
    <property type="molecule type" value="Genomic_DNA"/>
</dbReference>
<evidence type="ECO:0000313" key="2">
    <source>
        <dbReference type="EMBL" id="KAK2565883.1"/>
    </source>
</evidence>
<name>A0AAD9QR46_ACRCE</name>
<reference evidence="2" key="2">
    <citation type="journal article" date="2023" name="Science">
        <title>Genomic signatures of disease resistance in endangered staghorn corals.</title>
        <authorList>
            <person name="Vollmer S.V."/>
            <person name="Selwyn J.D."/>
            <person name="Despard B.A."/>
            <person name="Roesel C.L."/>
        </authorList>
    </citation>
    <scope>NUCLEOTIDE SEQUENCE</scope>
    <source>
        <strain evidence="2">K2</strain>
    </source>
</reference>
<protein>
    <submittedName>
        <fullName evidence="2">Uncharacterized protein</fullName>
    </submittedName>
</protein>
<proteinExistence type="predicted"/>
<dbReference type="AlphaFoldDB" id="A0AAD9QR46"/>
<evidence type="ECO:0000256" key="1">
    <source>
        <dbReference type="SAM" id="MobiDB-lite"/>
    </source>
</evidence>
<accession>A0AAD9QR46</accession>
<keyword evidence="3" id="KW-1185">Reference proteome</keyword>
<sequence length="277" mass="30585">MSFFAKIMNDSSASASSTGKPPPTTSHSTLGSREVFIAWAKDSFLNQSTVDILIKTHEIDCLPAVLALKKEDFSHLDLPVGQRRLLENAAEKLRQEFEVVRPVTTKAKINLQMPSYKSMLEIREMVDKDAGTRQIGNGQHKISSIYDFRGLQKLSEHDKSQRKSLKDERDSGPEHEALLVSEKGTKSAQMQAGSQTDVSRISTTTATMTSRQPAHVRNVELCCPEGGVYNKMVTFLFEVLLKAPCVACKWAAGKSKHNSATGKPRYGGTDDIELGEK</sequence>
<feature type="compositionally biased region" description="Polar residues" evidence="1">
    <location>
        <begin position="9"/>
        <end position="29"/>
    </location>
</feature>
<evidence type="ECO:0000313" key="3">
    <source>
        <dbReference type="Proteomes" id="UP001249851"/>
    </source>
</evidence>
<feature type="region of interest" description="Disordered" evidence="1">
    <location>
        <begin position="255"/>
        <end position="277"/>
    </location>
</feature>
<dbReference type="Proteomes" id="UP001249851">
    <property type="component" value="Unassembled WGS sequence"/>
</dbReference>